<dbReference type="GO" id="GO:1903785">
    <property type="term" value="P:L-valine transmembrane transport"/>
    <property type="evidence" value="ECO:0007669"/>
    <property type="project" value="TreeGrafter"/>
</dbReference>
<feature type="transmembrane region" description="Helical" evidence="8">
    <location>
        <begin position="195"/>
        <end position="214"/>
    </location>
</feature>
<proteinExistence type="inferred from homology"/>
<feature type="transmembrane region" description="Helical" evidence="8">
    <location>
        <begin position="170"/>
        <end position="188"/>
    </location>
</feature>
<keyword evidence="3" id="KW-0813">Transport</keyword>
<evidence type="ECO:0000256" key="4">
    <source>
        <dbReference type="ARBA" id="ARBA00022475"/>
    </source>
</evidence>
<evidence type="ECO:0000256" key="3">
    <source>
        <dbReference type="ARBA" id="ARBA00022448"/>
    </source>
</evidence>
<evidence type="ECO:0000256" key="6">
    <source>
        <dbReference type="ARBA" id="ARBA00022989"/>
    </source>
</evidence>
<dbReference type="GO" id="GO:0005886">
    <property type="term" value="C:plasma membrane"/>
    <property type="evidence" value="ECO:0007669"/>
    <property type="project" value="UniProtKB-SubCell"/>
</dbReference>
<protein>
    <submittedName>
        <fullName evidence="9">Branched-chain amino acid ABC transporter permease</fullName>
    </submittedName>
</protein>
<keyword evidence="6 8" id="KW-1133">Transmembrane helix</keyword>
<reference evidence="9 10" key="1">
    <citation type="submission" date="2017-10" db="EMBL/GenBank/DDBJ databases">
        <title>Novel microbial diversity and functional potential in the marine mammal oral microbiome.</title>
        <authorList>
            <person name="Dudek N.K."/>
            <person name="Sun C.L."/>
            <person name="Burstein D."/>
            <person name="Kantor R.S."/>
            <person name="Aliaga Goltsman D.S."/>
            <person name="Bik E.M."/>
            <person name="Thomas B.C."/>
            <person name="Banfield J.F."/>
            <person name="Relman D.A."/>
        </authorList>
    </citation>
    <scope>NUCLEOTIDE SEQUENCE [LARGE SCALE GENOMIC DNA]</scope>
    <source>
        <strain evidence="9">DOLJORAL78_47_16</strain>
    </source>
</reference>
<dbReference type="EMBL" id="PDSK01000111">
    <property type="protein sequence ID" value="PIE32593.1"/>
    <property type="molecule type" value="Genomic_DNA"/>
</dbReference>
<organism evidence="9 10">
    <name type="scientific">candidate division KSB3 bacterium</name>
    <dbReference type="NCBI Taxonomy" id="2044937"/>
    <lineage>
        <taxon>Bacteria</taxon>
        <taxon>candidate division KSB3</taxon>
    </lineage>
</organism>
<comment type="caution">
    <text evidence="9">The sequence shown here is derived from an EMBL/GenBank/DDBJ whole genome shotgun (WGS) entry which is preliminary data.</text>
</comment>
<feature type="transmembrane region" description="Helical" evidence="8">
    <location>
        <begin position="22"/>
        <end position="43"/>
    </location>
</feature>
<sequence length="245" mass="26439">MKITSKRPAKTPLSRSLGWQRGVLQASPIVMGYVPVGFAYGVLAQKAGISPLNTVLMSLIVYAGASQFIAVGLFADQLPAVTIILTTFVVNLRHLILSSALAPYLQRWRKSELAAFAYHLTDETFAIHSTQFSIEVPPKPAVFALNITAQCSWVCGSMLGVFAGKLIPDVRPFGLDYALTALFIALLVLQIKHRFHVIVALLTGILAVGLLQLGLNRWNVIVATVIGATIGVTLEQWINTPSSSS</sequence>
<name>A0A2G6KAA8_9BACT</name>
<comment type="similarity">
    <text evidence="2">Belongs to the AzlC family.</text>
</comment>
<evidence type="ECO:0000256" key="5">
    <source>
        <dbReference type="ARBA" id="ARBA00022692"/>
    </source>
</evidence>
<dbReference type="AlphaFoldDB" id="A0A2G6KAA8"/>
<evidence type="ECO:0000256" key="2">
    <source>
        <dbReference type="ARBA" id="ARBA00010735"/>
    </source>
</evidence>
<feature type="transmembrane region" description="Helical" evidence="8">
    <location>
        <begin position="141"/>
        <end position="164"/>
    </location>
</feature>
<evidence type="ECO:0000313" key="9">
    <source>
        <dbReference type="EMBL" id="PIE32593.1"/>
    </source>
</evidence>
<evidence type="ECO:0000256" key="8">
    <source>
        <dbReference type="SAM" id="Phobius"/>
    </source>
</evidence>
<evidence type="ECO:0000256" key="1">
    <source>
        <dbReference type="ARBA" id="ARBA00004651"/>
    </source>
</evidence>
<keyword evidence="5 8" id="KW-0812">Transmembrane</keyword>
<feature type="transmembrane region" description="Helical" evidence="8">
    <location>
        <begin position="55"/>
        <end position="75"/>
    </location>
</feature>
<keyword evidence="4" id="KW-1003">Cell membrane</keyword>
<dbReference type="PANTHER" id="PTHR34979:SF1">
    <property type="entry name" value="INNER MEMBRANE PROTEIN YGAZ"/>
    <property type="match status" value="1"/>
</dbReference>
<keyword evidence="7 8" id="KW-0472">Membrane</keyword>
<dbReference type="PANTHER" id="PTHR34979">
    <property type="entry name" value="INNER MEMBRANE PROTEIN YGAZ"/>
    <property type="match status" value="1"/>
</dbReference>
<gene>
    <name evidence="9" type="ORF">CSA56_14905</name>
</gene>
<accession>A0A2G6KAA8</accession>
<comment type="subcellular location">
    <subcellularLocation>
        <location evidence="1">Cell membrane</location>
        <topology evidence="1">Multi-pass membrane protein</topology>
    </subcellularLocation>
</comment>
<dbReference type="Pfam" id="PF03591">
    <property type="entry name" value="AzlC"/>
    <property type="match status" value="1"/>
</dbReference>
<dbReference type="InterPro" id="IPR011606">
    <property type="entry name" value="Brnchd-chn_aa_trnsp_permease"/>
</dbReference>
<dbReference type="Proteomes" id="UP000230821">
    <property type="component" value="Unassembled WGS sequence"/>
</dbReference>
<evidence type="ECO:0000313" key="10">
    <source>
        <dbReference type="Proteomes" id="UP000230821"/>
    </source>
</evidence>
<evidence type="ECO:0000256" key="7">
    <source>
        <dbReference type="ARBA" id="ARBA00023136"/>
    </source>
</evidence>
<feature type="transmembrane region" description="Helical" evidence="8">
    <location>
        <begin position="81"/>
        <end position="105"/>
    </location>
</feature>